<sequence>MKNTTTISLSQFKYFILQHNHRNAVGILFENEEKVTYCNLTLLPYLSELTGTIQYKLDICPESAIRLCSNPDFRQNIQIGLMRSLIDITQDLQEVKRTLKISKRTKEAKALLNADSEMR</sequence>
<dbReference type="RefSeq" id="WP_150091544.1">
    <property type="nucleotide sequence ID" value="NZ_VWSF01000021.1"/>
</dbReference>
<dbReference type="EMBL" id="VWSF01000021">
    <property type="protein sequence ID" value="KAA5541636.1"/>
    <property type="molecule type" value="Genomic_DNA"/>
</dbReference>
<comment type="caution">
    <text evidence="1">The sequence shown here is derived from an EMBL/GenBank/DDBJ whole genome shotgun (WGS) entry which is preliminary data.</text>
</comment>
<evidence type="ECO:0000313" key="1">
    <source>
        <dbReference type="EMBL" id="KAA5541636.1"/>
    </source>
</evidence>
<proteinExistence type="predicted"/>
<dbReference type="Proteomes" id="UP000323426">
    <property type="component" value="Unassembled WGS sequence"/>
</dbReference>
<accession>A0A5M6D451</accession>
<evidence type="ECO:0000313" key="2">
    <source>
        <dbReference type="Proteomes" id="UP000323426"/>
    </source>
</evidence>
<protein>
    <submittedName>
        <fullName evidence="1">Uncharacterized protein</fullName>
    </submittedName>
</protein>
<organism evidence="1 2">
    <name type="scientific">Adhaeribacter rhizoryzae</name>
    <dbReference type="NCBI Taxonomy" id="2607907"/>
    <lineage>
        <taxon>Bacteria</taxon>
        <taxon>Pseudomonadati</taxon>
        <taxon>Bacteroidota</taxon>
        <taxon>Cytophagia</taxon>
        <taxon>Cytophagales</taxon>
        <taxon>Hymenobacteraceae</taxon>
        <taxon>Adhaeribacter</taxon>
    </lineage>
</organism>
<keyword evidence="2" id="KW-1185">Reference proteome</keyword>
<gene>
    <name evidence="1" type="ORF">F0145_20715</name>
</gene>
<reference evidence="1 2" key="1">
    <citation type="submission" date="2019-09" db="EMBL/GenBank/DDBJ databases">
        <title>Genome sequence and assembly of Adhaeribacter sp.</title>
        <authorList>
            <person name="Chhetri G."/>
        </authorList>
    </citation>
    <scope>NUCLEOTIDE SEQUENCE [LARGE SCALE GENOMIC DNA]</scope>
    <source>
        <strain evidence="1 2">DK36</strain>
    </source>
</reference>
<dbReference type="AlphaFoldDB" id="A0A5M6D451"/>
<name>A0A5M6D451_9BACT</name>